<evidence type="ECO:0000313" key="1">
    <source>
        <dbReference type="EMBL" id="JAI00810.1"/>
    </source>
</evidence>
<dbReference type="EMBL" id="GBXM01007768">
    <property type="protein sequence ID" value="JAI00810.1"/>
    <property type="molecule type" value="Transcribed_RNA"/>
</dbReference>
<dbReference type="AlphaFoldDB" id="A0A0E9XDV8"/>
<accession>A0A0E9XDV8</accession>
<organism evidence="1">
    <name type="scientific">Anguilla anguilla</name>
    <name type="common">European freshwater eel</name>
    <name type="synonym">Muraena anguilla</name>
    <dbReference type="NCBI Taxonomy" id="7936"/>
    <lineage>
        <taxon>Eukaryota</taxon>
        <taxon>Metazoa</taxon>
        <taxon>Chordata</taxon>
        <taxon>Craniata</taxon>
        <taxon>Vertebrata</taxon>
        <taxon>Euteleostomi</taxon>
        <taxon>Actinopterygii</taxon>
        <taxon>Neopterygii</taxon>
        <taxon>Teleostei</taxon>
        <taxon>Anguilliformes</taxon>
        <taxon>Anguillidae</taxon>
        <taxon>Anguilla</taxon>
    </lineage>
</organism>
<name>A0A0E9XDV8_ANGAN</name>
<reference evidence="1" key="2">
    <citation type="journal article" date="2015" name="Fish Shellfish Immunol.">
        <title>Early steps in the European eel (Anguilla anguilla)-Vibrio vulnificus interaction in the gills: Role of the RtxA13 toxin.</title>
        <authorList>
            <person name="Callol A."/>
            <person name="Pajuelo D."/>
            <person name="Ebbesson L."/>
            <person name="Teles M."/>
            <person name="MacKenzie S."/>
            <person name="Amaro C."/>
        </authorList>
    </citation>
    <scope>NUCLEOTIDE SEQUENCE</scope>
</reference>
<reference evidence="1" key="1">
    <citation type="submission" date="2014-11" db="EMBL/GenBank/DDBJ databases">
        <authorList>
            <person name="Amaro Gonzalez C."/>
        </authorList>
    </citation>
    <scope>NUCLEOTIDE SEQUENCE</scope>
</reference>
<proteinExistence type="predicted"/>
<sequence length="28" mass="3389">MKHFFTKCKCMVSLHCEHSRVFYGDLKL</sequence>
<protein>
    <submittedName>
        <fullName evidence="1">Uncharacterized protein</fullName>
    </submittedName>
</protein>